<name>A0A1S1LJM1_MYCCH</name>
<sequence length="153" mass="17311">MPGPVPKDPSVRARRNKSTTKAVLSADHDVEAPELPDGIGWHSMTRRWWADIWSSPMAPEYAESDINGLLRVAMLYNDFWLSETPKERAEIQVRLEKADADYGTNPMARRRLEWQIEQAEDSKSKGQKRRGSSQPAQPKPPSGEDPRAALYVV</sequence>
<dbReference type="AlphaFoldDB" id="A0A1S1LJM1"/>
<evidence type="ECO:0008006" key="4">
    <source>
        <dbReference type="Google" id="ProtNLM"/>
    </source>
</evidence>
<dbReference type="RefSeq" id="WP_070947710.1">
    <property type="nucleotide sequence ID" value="NZ_MLIQ01000023.1"/>
</dbReference>
<protein>
    <recommendedName>
        <fullName evidence="4">Bacteriophage protein</fullName>
    </recommendedName>
</protein>
<dbReference type="EMBL" id="MLIQ01000023">
    <property type="protein sequence ID" value="OHU51494.1"/>
    <property type="molecule type" value="Genomic_DNA"/>
</dbReference>
<evidence type="ECO:0000313" key="3">
    <source>
        <dbReference type="Proteomes" id="UP000180043"/>
    </source>
</evidence>
<evidence type="ECO:0000256" key="1">
    <source>
        <dbReference type="SAM" id="MobiDB-lite"/>
    </source>
</evidence>
<feature type="region of interest" description="Disordered" evidence="1">
    <location>
        <begin position="1"/>
        <end position="27"/>
    </location>
</feature>
<feature type="region of interest" description="Disordered" evidence="1">
    <location>
        <begin position="115"/>
        <end position="153"/>
    </location>
</feature>
<proteinExistence type="predicted"/>
<comment type="caution">
    <text evidence="2">The sequence shown here is derived from an EMBL/GenBank/DDBJ whole genome shotgun (WGS) entry which is preliminary data.</text>
</comment>
<dbReference type="Pfam" id="PF25673">
    <property type="entry name" value="Terminase_7"/>
    <property type="match status" value="1"/>
</dbReference>
<evidence type="ECO:0000313" key="2">
    <source>
        <dbReference type="EMBL" id="OHU51494.1"/>
    </source>
</evidence>
<dbReference type="Proteomes" id="UP000180043">
    <property type="component" value="Unassembled WGS sequence"/>
</dbReference>
<organism evidence="2 3">
    <name type="scientific">Mycobacteroides chelonae</name>
    <name type="common">Mycobacterium chelonae</name>
    <dbReference type="NCBI Taxonomy" id="1774"/>
    <lineage>
        <taxon>Bacteria</taxon>
        <taxon>Bacillati</taxon>
        <taxon>Actinomycetota</taxon>
        <taxon>Actinomycetes</taxon>
        <taxon>Mycobacteriales</taxon>
        <taxon>Mycobacteriaceae</taxon>
        <taxon>Mycobacteroides</taxon>
    </lineage>
</organism>
<gene>
    <name evidence="2" type="ORF">BKG82_23135</name>
</gene>
<feature type="compositionally biased region" description="Basic and acidic residues" evidence="1">
    <location>
        <begin position="115"/>
        <end position="124"/>
    </location>
</feature>
<reference evidence="2 3" key="1">
    <citation type="submission" date="2016-10" db="EMBL/GenBank/DDBJ databases">
        <title>Evaluation of Human, Veterinary and Environmental Mycobacterium chelonae Isolates by Core Genome Phylogenomic Analysis, Targeted Gene Comparison, and Anti-microbial Susceptibility Patterns: A Tale of Mistaken Identities.</title>
        <authorList>
            <person name="Fogelson S.B."/>
            <person name="Camus A.C."/>
            <person name="Lorenz W."/>
            <person name="Vasireddy R."/>
            <person name="Vasireddy S."/>
            <person name="Smith T."/>
            <person name="Brown-Elliott B.A."/>
            <person name="Wallace R.J.Jr."/>
            <person name="Hasan N.A."/>
            <person name="Reischl U."/>
            <person name="Sanchez S."/>
        </authorList>
    </citation>
    <scope>NUCLEOTIDE SEQUENCE [LARGE SCALE GENOMIC DNA]</scope>
    <source>
        <strain evidence="2 3">15515</strain>
    </source>
</reference>
<accession>A0A1S1LJM1</accession>
<dbReference type="InterPro" id="IPR057972">
    <property type="entry name" value="Terminase_7"/>
</dbReference>